<proteinExistence type="predicted"/>
<feature type="domain" description="DUF559" evidence="1">
    <location>
        <begin position="8"/>
        <end position="108"/>
    </location>
</feature>
<protein>
    <submittedName>
        <fullName evidence="2">DUF559 domain-containing protein</fullName>
    </submittedName>
    <submittedName>
        <fullName evidence="3">Very-short-patch-repair endonuclease</fullName>
    </submittedName>
</protein>
<dbReference type="InterPro" id="IPR007569">
    <property type="entry name" value="DUF559"/>
</dbReference>
<evidence type="ECO:0000259" key="1">
    <source>
        <dbReference type="Pfam" id="PF04480"/>
    </source>
</evidence>
<dbReference type="PANTHER" id="PTHR38590:SF1">
    <property type="entry name" value="BLL0828 PROTEIN"/>
    <property type="match status" value="1"/>
</dbReference>
<dbReference type="InterPro" id="IPR011335">
    <property type="entry name" value="Restrct_endonuc-II-like"/>
</dbReference>
<evidence type="ECO:0000313" key="4">
    <source>
        <dbReference type="Proteomes" id="UP000323502"/>
    </source>
</evidence>
<dbReference type="OrthoDB" id="9798754at2"/>
<reference evidence="2 5" key="2">
    <citation type="submission" date="2019-12" db="EMBL/GenBank/DDBJ databases">
        <authorList>
            <person name="Zheng J."/>
        </authorList>
    </citation>
    <scope>NUCLEOTIDE SEQUENCE [LARGE SCALE GENOMIC DNA]</scope>
    <source>
        <strain evidence="2 5">DSM 27347</strain>
    </source>
</reference>
<dbReference type="EMBL" id="WSUT01000005">
    <property type="protein sequence ID" value="MWC43533.1"/>
    <property type="molecule type" value="Genomic_DNA"/>
</dbReference>
<keyword evidence="3" id="KW-0255">Endonuclease</keyword>
<name>A0A1G7KX64_9SPHN</name>
<dbReference type="Proteomes" id="UP000323502">
    <property type="component" value="Unassembled WGS sequence"/>
</dbReference>
<dbReference type="Gene3D" id="3.40.960.10">
    <property type="entry name" value="VSR Endonuclease"/>
    <property type="match status" value="1"/>
</dbReference>
<dbReference type="EMBL" id="FNBI01000003">
    <property type="protein sequence ID" value="SDF41828.1"/>
    <property type="molecule type" value="Genomic_DNA"/>
</dbReference>
<keyword evidence="3" id="KW-0540">Nuclease</keyword>
<gene>
    <name evidence="2" type="ORF">GQR91_07665</name>
    <name evidence="3" type="ORF">SAMN05216557_103291</name>
</gene>
<sequence>MKTDPVLRDRARAMRRQMTEAEARLWRIIRNRRIGGIKFSRQVPIGPYIADFAARSPRLVIELDGDTHTDQARDARRTVQIEQQGYRVIRFSNQDVTTNPEGVASVILGDGAAA</sequence>
<keyword evidence="3" id="KW-0378">Hydrolase</keyword>
<dbReference type="AlphaFoldDB" id="A0A1G7KX64"/>
<dbReference type="SUPFAM" id="SSF52980">
    <property type="entry name" value="Restriction endonuclease-like"/>
    <property type="match status" value="1"/>
</dbReference>
<reference evidence="3 4" key="1">
    <citation type="submission" date="2016-10" db="EMBL/GenBank/DDBJ databases">
        <authorList>
            <person name="Varghese N."/>
            <person name="Submissions S."/>
        </authorList>
    </citation>
    <scope>NUCLEOTIDE SEQUENCE [LARGE SCALE GENOMIC DNA]</scope>
    <source>
        <strain evidence="3 4">S7-754</strain>
    </source>
</reference>
<evidence type="ECO:0000313" key="3">
    <source>
        <dbReference type="EMBL" id="SDF41828.1"/>
    </source>
</evidence>
<accession>A0A1G7KX64</accession>
<dbReference type="GO" id="GO:0004519">
    <property type="term" value="F:endonuclease activity"/>
    <property type="evidence" value="ECO:0007669"/>
    <property type="project" value="UniProtKB-KW"/>
</dbReference>
<dbReference type="Pfam" id="PF04480">
    <property type="entry name" value="DUF559"/>
    <property type="match status" value="1"/>
</dbReference>
<evidence type="ECO:0000313" key="5">
    <source>
        <dbReference type="Proteomes" id="UP000436801"/>
    </source>
</evidence>
<dbReference type="CDD" id="cd01038">
    <property type="entry name" value="Endonuclease_DUF559"/>
    <property type="match status" value="1"/>
</dbReference>
<organism evidence="3 4">
    <name type="scientific">Sphingomonas carotinifaciens</name>
    <dbReference type="NCBI Taxonomy" id="1166323"/>
    <lineage>
        <taxon>Bacteria</taxon>
        <taxon>Pseudomonadati</taxon>
        <taxon>Pseudomonadota</taxon>
        <taxon>Alphaproteobacteria</taxon>
        <taxon>Sphingomonadales</taxon>
        <taxon>Sphingomonadaceae</taxon>
        <taxon>Sphingomonas</taxon>
    </lineage>
</organism>
<keyword evidence="4" id="KW-1185">Reference proteome</keyword>
<evidence type="ECO:0000313" key="2">
    <source>
        <dbReference type="EMBL" id="MWC43533.1"/>
    </source>
</evidence>
<dbReference type="PANTHER" id="PTHR38590">
    <property type="entry name" value="BLL0828 PROTEIN"/>
    <property type="match status" value="1"/>
</dbReference>
<dbReference type="Proteomes" id="UP000436801">
    <property type="component" value="Unassembled WGS sequence"/>
</dbReference>
<dbReference type="RefSeq" id="WP_149682216.1">
    <property type="nucleotide sequence ID" value="NZ_FNBI01000003.1"/>
</dbReference>
<dbReference type="InterPro" id="IPR047216">
    <property type="entry name" value="Endonuclease_DUF559_bact"/>
</dbReference>